<organism evidence="1">
    <name type="scientific">marine sediment metagenome</name>
    <dbReference type="NCBI Taxonomy" id="412755"/>
    <lineage>
        <taxon>unclassified sequences</taxon>
        <taxon>metagenomes</taxon>
        <taxon>ecological metagenomes</taxon>
    </lineage>
</organism>
<protein>
    <recommendedName>
        <fullName evidence="2">DNA alkylation repair enzyme</fullName>
    </recommendedName>
</protein>
<dbReference type="Pfam" id="PF08713">
    <property type="entry name" value="DNA_alkylation"/>
    <property type="match status" value="1"/>
</dbReference>
<name>A0A0F9IRC3_9ZZZZ</name>
<feature type="non-terminal residue" evidence="1">
    <location>
        <position position="1"/>
    </location>
</feature>
<reference evidence="1" key="1">
    <citation type="journal article" date="2015" name="Nature">
        <title>Complex archaea that bridge the gap between prokaryotes and eukaryotes.</title>
        <authorList>
            <person name="Spang A."/>
            <person name="Saw J.H."/>
            <person name="Jorgensen S.L."/>
            <person name="Zaremba-Niedzwiedzka K."/>
            <person name="Martijn J."/>
            <person name="Lind A.E."/>
            <person name="van Eijk R."/>
            <person name="Schleper C."/>
            <person name="Guy L."/>
            <person name="Ettema T.J."/>
        </authorList>
    </citation>
    <scope>NUCLEOTIDE SEQUENCE</scope>
</reference>
<dbReference type="EMBL" id="LAZR01020215">
    <property type="protein sequence ID" value="KKL89697.1"/>
    <property type="molecule type" value="Genomic_DNA"/>
</dbReference>
<evidence type="ECO:0000313" key="1">
    <source>
        <dbReference type="EMBL" id="KKL89697.1"/>
    </source>
</evidence>
<dbReference type="Gene3D" id="1.25.40.290">
    <property type="entry name" value="ARM repeat domains"/>
    <property type="match status" value="1"/>
</dbReference>
<dbReference type="AlphaFoldDB" id="A0A0F9IRC3"/>
<sequence>MRHLVRWSGAWSLWQRRASMTAQIRLFRKGAGDRDLFFKIARGMAGEKEFFIRKAIGWVVREISKADPGAARDFLMGIREKASGLTIREGAKRLPARMKEEVLGKGQ</sequence>
<proteinExistence type="predicted"/>
<gene>
    <name evidence="1" type="ORF">LCGC14_1912070</name>
</gene>
<comment type="caution">
    <text evidence="1">The sequence shown here is derived from an EMBL/GenBank/DDBJ whole genome shotgun (WGS) entry which is preliminary data.</text>
</comment>
<dbReference type="SUPFAM" id="SSF48371">
    <property type="entry name" value="ARM repeat"/>
    <property type="match status" value="1"/>
</dbReference>
<dbReference type="InterPro" id="IPR016024">
    <property type="entry name" value="ARM-type_fold"/>
</dbReference>
<dbReference type="PANTHER" id="PTHR34070:SF1">
    <property type="entry name" value="DNA ALKYLATION REPAIR PROTEIN"/>
    <property type="match status" value="1"/>
</dbReference>
<dbReference type="InterPro" id="IPR014825">
    <property type="entry name" value="DNA_alkylation"/>
</dbReference>
<accession>A0A0F9IRC3</accession>
<dbReference type="PANTHER" id="PTHR34070">
    <property type="entry name" value="ARMADILLO-TYPE FOLD"/>
    <property type="match status" value="1"/>
</dbReference>
<evidence type="ECO:0008006" key="2">
    <source>
        <dbReference type="Google" id="ProtNLM"/>
    </source>
</evidence>